<dbReference type="AlphaFoldDB" id="A0A0F9BUN2"/>
<dbReference type="EMBL" id="LAZR01047478">
    <property type="protein sequence ID" value="KKK94129.1"/>
    <property type="molecule type" value="Genomic_DNA"/>
</dbReference>
<accession>A0A0F9BUN2</accession>
<name>A0A0F9BUN2_9ZZZZ</name>
<gene>
    <name evidence="1" type="ORF">LCGC14_2685950</name>
</gene>
<reference evidence="1" key="1">
    <citation type="journal article" date="2015" name="Nature">
        <title>Complex archaea that bridge the gap between prokaryotes and eukaryotes.</title>
        <authorList>
            <person name="Spang A."/>
            <person name="Saw J.H."/>
            <person name="Jorgensen S.L."/>
            <person name="Zaremba-Niedzwiedzka K."/>
            <person name="Martijn J."/>
            <person name="Lind A.E."/>
            <person name="van Eijk R."/>
            <person name="Schleper C."/>
            <person name="Guy L."/>
            <person name="Ettema T.J."/>
        </authorList>
    </citation>
    <scope>NUCLEOTIDE SEQUENCE</scope>
</reference>
<evidence type="ECO:0000313" key="1">
    <source>
        <dbReference type="EMBL" id="KKK94129.1"/>
    </source>
</evidence>
<protein>
    <submittedName>
        <fullName evidence="1">Uncharacterized protein</fullName>
    </submittedName>
</protein>
<sequence length="266" mass="32374">MENKKLTYHLVSIVRLYLYELQEIYYYQEDTHKFFTKTYSINLDKDGPWYEIFKDMDKRSLAKRDDQLFKMIIVSCLSIFEAFNKDFFKILYSLRPENLKRKAKVDLNFEELIEFSSMEVLFEELAMREVDQFGRLSIDQIAKELEKKHKINLTKDFKKWKPLRENYYRRNIIVHNRGKMSKDYIEKFEDNQVNNIGKELDLSFDYVEGCISNVWDYIKFILKKLGVKYKLKIDYQKIDDFDLPLSFLFGMDPRSPEWDSFKKEIE</sequence>
<proteinExistence type="predicted"/>
<organism evidence="1">
    <name type="scientific">marine sediment metagenome</name>
    <dbReference type="NCBI Taxonomy" id="412755"/>
    <lineage>
        <taxon>unclassified sequences</taxon>
        <taxon>metagenomes</taxon>
        <taxon>ecological metagenomes</taxon>
    </lineage>
</organism>
<comment type="caution">
    <text evidence="1">The sequence shown here is derived from an EMBL/GenBank/DDBJ whole genome shotgun (WGS) entry which is preliminary data.</text>
</comment>